<evidence type="ECO:0000256" key="1">
    <source>
        <dbReference type="SAM" id="MobiDB-lite"/>
    </source>
</evidence>
<evidence type="ECO:0000259" key="2">
    <source>
        <dbReference type="Pfam" id="PF20415"/>
    </source>
</evidence>
<accession>A0A371DGK4</accession>
<dbReference type="Pfam" id="PF20415">
    <property type="entry name" value="DUF6699"/>
    <property type="match status" value="1"/>
</dbReference>
<evidence type="ECO:0000313" key="3">
    <source>
        <dbReference type="EMBL" id="RDX51659.1"/>
    </source>
</evidence>
<dbReference type="InterPro" id="IPR046522">
    <property type="entry name" value="DUF6699"/>
</dbReference>
<reference evidence="3 4" key="1">
    <citation type="journal article" date="2018" name="Biotechnol. Biofuels">
        <title>Integrative visual omics of the white-rot fungus Polyporus brumalis exposes the biotechnological potential of its oxidative enzymes for delignifying raw plant biomass.</title>
        <authorList>
            <person name="Miyauchi S."/>
            <person name="Rancon A."/>
            <person name="Drula E."/>
            <person name="Hage H."/>
            <person name="Chaduli D."/>
            <person name="Favel A."/>
            <person name="Grisel S."/>
            <person name="Henrissat B."/>
            <person name="Herpoel-Gimbert I."/>
            <person name="Ruiz-Duenas F.J."/>
            <person name="Chevret D."/>
            <person name="Hainaut M."/>
            <person name="Lin J."/>
            <person name="Wang M."/>
            <person name="Pangilinan J."/>
            <person name="Lipzen A."/>
            <person name="Lesage-Meessen L."/>
            <person name="Navarro D."/>
            <person name="Riley R."/>
            <person name="Grigoriev I.V."/>
            <person name="Zhou S."/>
            <person name="Raouche S."/>
            <person name="Rosso M.N."/>
        </authorList>
    </citation>
    <scope>NUCLEOTIDE SEQUENCE [LARGE SCALE GENOMIC DNA]</scope>
    <source>
        <strain evidence="3 4">BRFM 1820</strain>
    </source>
</reference>
<keyword evidence="4" id="KW-1185">Reference proteome</keyword>
<organism evidence="3 4">
    <name type="scientific">Lentinus brumalis</name>
    <dbReference type="NCBI Taxonomy" id="2498619"/>
    <lineage>
        <taxon>Eukaryota</taxon>
        <taxon>Fungi</taxon>
        <taxon>Dikarya</taxon>
        <taxon>Basidiomycota</taxon>
        <taxon>Agaricomycotina</taxon>
        <taxon>Agaricomycetes</taxon>
        <taxon>Polyporales</taxon>
        <taxon>Polyporaceae</taxon>
        <taxon>Lentinus</taxon>
    </lineage>
</organism>
<evidence type="ECO:0000313" key="4">
    <source>
        <dbReference type="Proteomes" id="UP000256964"/>
    </source>
</evidence>
<dbReference type="EMBL" id="KZ857393">
    <property type="protein sequence ID" value="RDX51659.1"/>
    <property type="molecule type" value="Genomic_DNA"/>
</dbReference>
<dbReference type="OrthoDB" id="2758416at2759"/>
<proteinExistence type="predicted"/>
<protein>
    <recommendedName>
        <fullName evidence="2">DUF6699 domain-containing protein</fullName>
    </recommendedName>
</protein>
<dbReference type="AlphaFoldDB" id="A0A371DGK4"/>
<feature type="compositionally biased region" description="Low complexity" evidence="1">
    <location>
        <begin position="139"/>
        <end position="157"/>
    </location>
</feature>
<feature type="region of interest" description="Disordered" evidence="1">
    <location>
        <begin position="101"/>
        <end position="168"/>
    </location>
</feature>
<name>A0A371DGK4_9APHY</name>
<feature type="domain" description="DUF6699" evidence="2">
    <location>
        <begin position="190"/>
        <end position="347"/>
    </location>
</feature>
<dbReference type="Proteomes" id="UP000256964">
    <property type="component" value="Unassembled WGS sequence"/>
</dbReference>
<sequence>MHSHTAQSRLAALERTPYSPRGLRLLAAAQATRGPSHPYPRHFNPRFISFPFEPLVYPPTPLIGHIDLPDVDDEGFPTPPIIATPMPTVATAAFAPLLTFAPPPPPPTNAPVTGPARPLRSCMRQGSSRQHRPLPAPPARRSVAASDAASVTAANNTPRAPHTPAHDHGVPVVDALLALPTHPSVPPTFTWDVLFNPFKSLFRPENVSIRNTANLRNWAAIRKGSHGFPEPLTSIVLVLEGVPGLKITVQHSTNPPLLPSPMQPHAVTLHDVVYELYRALREPLSREELAALSVDERVRLRHAADARVRFQFENTADMFGGHARNGDDPLRMVDRLGRRRRFLGIRPACGREVPPGRDAGDVFVVELGMC</sequence>
<gene>
    <name evidence="3" type="ORF">OH76DRAFT_1401071</name>
</gene>